<evidence type="ECO:0000313" key="2">
    <source>
        <dbReference type="Proteomes" id="UP001374535"/>
    </source>
</evidence>
<evidence type="ECO:0000313" key="1">
    <source>
        <dbReference type="EMBL" id="WVZ20491.1"/>
    </source>
</evidence>
<dbReference type="Proteomes" id="UP001374535">
    <property type="component" value="Chromosome 2"/>
</dbReference>
<sequence length="201" mass="23405">MSAFDWSMWKRLKKTKNDMEMEEGGDWRGFHLVGFIFGVSKVGSSFAREKPRDNVLPPTDLPSAKVVSCPPSLHRFEAPTNVETTIDERFEALLKVETTIDVGFEVFRHSFGLSFVLVRWEVGEQCEVCHQETKWVVTKGQITHNLELFSGMLLNRYEDNKPSFQEQQKELQQFREKFVCDWILDIDNFRRNGVLQQLGLL</sequence>
<reference evidence="1 2" key="1">
    <citation type="journal article" date="2023" name="Life. Sci Alliance">
        <title>Evolutionary insights into 3D genome organization and epigenetic landscape of Vigna mungo.</title>
        <authorList>
            <person name="Junaid A."/>
            <person name="Singh B."/>
            <person name="Bhatia S."/>
        </authorList>
    </citation>
    <scope>NUCLEOTIDE SEQUENCE [LARGE SCALE GENOMIC DNA]</scope>
    <source>
        <strain evidence="1">Urdbean</strain>
    </source>
</reference>
<proteinExistence type="predicted"/>
<name>A0AAQ3S9A7_VIGMU</name>
<keyword evidence="2" id="KW-1185">Reference proteome</keyword>
<protein>
    <submittedName>
        <fullName evidence="1">Uncharacterized protein</fullName>
    </submittedName>
</protein>
<organism evidence="1 2">
    <name type="scientific">Vigna mungo</name>
    <name type="common">Black gram</name>
    <name type="synonym">Phaseolus mungo</name>
    <dbReference type="NCBI Taxonomy" id="3915"/>
    <lineage>
        <taxon>Eukaryota</taxon>
        <taxon>Viridiplantae</taxon>
        <taxon>Streptophyta</taxon>
        <taxon>Embryophyta</taxon>
        <taxon>Tracheophyta</taxon>
        <taxon>Spermatophyta</taxon>
        <taxon>Magnoliopsida</taxon>
        <taxon>eudicotyledons</taxon>
        <taxon>Gunneridae</taxon>
        <taxon>Pentapetalae</taxon>
        <taxon>rosids</taxon>
        <taxon>fabids</taxon>
        <taxon>Fabales</taxon>
        <taxon>Fabaceae</taxon>
        <taxon>Papilionoideae</taxon>
        <taxon>50 kb inversion clade</taxon>
        <taxon>NPAAA clade</taxon>
        <taxon>indigoferoid/millettioid clade</taxon>
        <taxon>Phaseoleae</taxon>
        <taxon>Vigna</taxon>
    </lineage>
</organism>
<gene>
    <name evidence="1" type="ORF">V8G54_007813</name>
</gene>
<dbReference type="EMBL" id="CP144699">
    <property type="protein sequence ID" value="WVZ20491.1"/>
    <property type="molecule type" value="Genomic_DNA"/>
</dbReference>
<accession>A0AAQ3S9A7</accession>
<dbReference type="AlphaFoldDB" id="A0AAQ3S9A7"/>